<reference evidence="1" key="2">
    <citation type="submission" date="2025-09" db="UniProtKB">
        <authorList>
            <consortium name="EnsemblPlants"/>
        </authorList>
    </citation>
    <scope>IDENTIFICATION</scope>
</reference>
<reference evidence="1" key="1">
    <citation type="submission" date="2021-05" db="EMBL/GenBank/DDBJ databases">
        <authorList>
            <person name="Scholz U."/>
            <person name="Mascher M."/>
            <person name="Fiebig A."/>
        </authorList>
    </citation>
    <scope>NUCLEOTIDE SEQUENCE [LARGE SCALE GENOMIC DNA]</scope>
</reference>
<accession>A0ACD5VBX6</accession>
<evidence type="ECO:0000313" key="2">
    <source>
        <dbReference type="Proteomes" id="UP001732700"/>
    </source>
</evidence>
<sequence length="697" mass="75994">MPAKDHSKARSNSREALAAALMMTTTDSDHHFGQQQSAGNESDSPLGPAAGNMHAHGAGRAAPETSESMSQPSPKRARRMSDVPAEVNPVPQIGPDHSRRAAITTDETTEENKVRIHKAQRFAFIIEKRLFESSGGVLNTEYKEKCVSLLLKLQDGNNSVLRERVLSGDITPKCLCAMTIDKPASEELSESPMAKPEERASTVVIPDIEVGVGWLVRKTRKRKSQVKVEETDAMEAGLGGAGSLISYAQPKSVDKKSVHKVTESDNSAEDGVAETCNSNTSSNLEYPAYEKNHLMQEPMIDDVAFKQNLPQIMTLLEFMQLLHSESHSADQSAGALQDDPSADKALKSESSPIAKDKAAALKFQIHSDLRSPQENYEYKLESPINKSVTIMDPVLEPKGDVIVKSPDENVDAKKTDTVNGSVPESKMQCKITPDVALSRDSIWEGTIQLGLFEATNIVATFKSGEKPSTNEWPSVLEIKERVSLSVLKEYIEGLANSGRRAITVAEICSKEGSLESGRRHPLRIIDSHIADGRGVGLVKPAEGVTIYLCPQGEVAKILADHQPKEHSGSLTLTETSIIGLVVWRRPLPNILPNRQDLPKSQAMISGSAMPRISQPPPPSSNACRSHQDVVTADCLPGFGPGVVKDDDADLPASNATVSQTNMSQWHTSLSEFEIRELVRWYTSLSEFEIRELVCKYG</sequence>
<organism evidence="1 2">
    <name type="scientific">Avena sativa</name>
    <name type="common">Oat</name>
    <dbReference type="NCBI Taxonomy" id="4498"/>
    <lineage>
        <taxon>Eukaryota</taxon>
        <taxon>Viridiplantae</taxon>
        <taxon>Streptophyta</taxon>
        <taxon>Embryophyta</taxon>
        <taxon>Tracheophyta</taxon>
        <taxon>Spermatophyta</taxon>
        <taxon>Magnoliopsida</taxon>
        <taxon>Liliopsida</taxon>
        <taxon>Poales</taxon>
        <taxon>Poaceae</taxon>
        <taxon>BOP clade</taxon>
        <taxon>Pooideae</taxon>
        <taxon>Poodae</taxon>
        <taxon>Poeae</taxon>
        <taxon>Poeae Chloroplast Group 1 (Aveneae type)</taxon>
        <taxon>Aveninae</taxon>
        <taxon>Avena</taxon>
    </lineage>
</organism>
<name>A0ACD5VBX6_AVESA</name>
<evidence type="ECO:0000313" key="1">
    <source>
        <dbReference type="EnsemblPlants" id="AVESA.00010b.r2.3AG0405360.2.CDS"/>
    </source>
</evidence>
<protein>
    <submittedName>
        <fullName evidence="1">Uncharacterized protein</fullName>
    </submittedName>
</protein>
<dbReference type="EnsemblPlants" id="AVESA.00010b.r2.3AG0405360.2">
    <property type="protein sequence ID" value="AVESA.00010b.r2.3AG0405360.2.CDS"/>
    <property type="gene ID" value="AVESA.00010b.r2.3AG0405360"/>
</dbReference>
<keyword evidence="2" id="KW-1185">Reference proteome</keyword>
<proteinExistence type="predicted"/>
<dbReference type="Proteomes" id="UP001732700">
    <property type="component" value="Chromosome 3A"/>
</dbReference>